<evidence type="ECO:0000256" key="1">
    <source>
        <dbReference type="ARBA" id="ARBA00010876"/>
    </source>
</evidence>
<name>A0A376DAT7_ECOLX</name>
<evidence type="ECO:0000256" key="14">
    <source>
        <dbReference type="ARBA" id="ARBA00042883"/>
    </source>
</evidence>
<protein>
    <recommendedName>
        <fullName evidence="10">Dual-specificity RNA pseudouridine synthase RluA</fullName>
        <ecNumber evidence="8">5.4.99.28</ecNumber>
        <ecNumber evidence="9">5.4.99.29</ecNumber>
    </recommendedName>
    <alternativeName>
        <fullName evidence="11">23S rRNA pseudouridine(746) synthase</fullName>
    </alternativeName>
    <alternativeName>
        <fullName evidence="14">Ribosomal large subunit pseudouridine synthase A</fullName>
    </alternativeName>
    <alternativeName>
        <fullName evidence="13">rRNA pseudouridylate synthase A</fullName>
    </alternativeName>
    <alternativeName>
        <fullName evidence="15">rRNA-uridine isomerase A</fullName>
    </alternativeName>
    <alternativeName>
        <fullName evidence="12">tRNA pseudouridine(32) synthase</fullName>
    </alternativeName>
</protein>
<dbReference type="GO" id="GO:0003723">
    <property type="term" value="F:RNA binding"/>
    <property type="evidence" value="ECO:0007669"/>
    <property type="project" value="InterPro"/>
</dbReference>
<evidence type="ECO:0000259" key="17">
    <source>
        <dbReference type="Pfam" id="PF00849"/>
    </source>
</evidence>
<evidence type="ECO:0000256" key="15">
    <source>
        <dbReference type="ARBA" id="ARBA00043143"/>
    </source>
</evidence>
<dbReference type="InterPro" id="IPR006145">
    <property type="entry name" value="PsdUridine_synth_RsuA/RluA"/>
</dbReference>
<dbReference type="EMBL" id="UFXW01000004">
    <property type="protein sequence ID" value="STC86111.1"/>
    <property type="molecule type" value="Genomic_DNA"/>
</dbReference>
<organism evidence="18 19">
    <name type="scientific">Escherichia coli</name>
    <dbReference type="NCBI Taxonomy" id="562"/>
    <lineage>
        <taxon>Bacteria</taxon>
        <taxon>Pseudomonadati</taxon>
        <taxon>Pseudomonadota</taxon>
        <taxon>Gammaproteobacteria</taxon>
        <taxon>Enterobacterales</taxon>
        <taxon>Enterobacteriaceae</taxon>
        <taxon>Escherichia</taxon>
    </lineage>
</organism>
<keyword evidence="3" id="KW-0819">tRNA processing</keyword>
<dbReference type="InterPro" id="IPR020103">
    <property type="entry name" value="PsdUridine_synth_cat_dom_sf"/>
</dbReference>
<evidence type="ECO:0000256" key="16">
    <source>
        <dbReference type="SAM" id="MobiDB-lite"/>
    </source>
</evidence>
<reference evidence="18 19" key="1">
    <citation type="submission" date="2018-06" db="EMBL/GenBank/DDBJ databases">
        <authorList>
            <consortium name="Pathogen Informatics"/>
            <person name="Doyle S."/>
        </authorList>
    </citation>
    <scope>NUCLEOTIDE SEQUENCE [LARGE SCALE GENOMIC DNA]</scope>
    <source>
        <strain evidence="18 19">NCTC10767</strain>
    </source>
</reference>
<dbReference type="GO" id="GO:0160142">
    <property type="term" value="F:23S rRNA pseudouridine(746) synthase activity"/>
    <property type="evidence" value="ECO:0007669"/>
    <property type="project" value="UniProtKB-EC"/>
</dbReference>
<dbReference type="GO" id="GO:0008033">
    <property type="term" value="P:tRNA processing"/>
    <property type="evidence" value="ECO:0007669"/>
    <property type="project" value="UniProtKB-KW"/>
</dbReference>
<keyword evidence="4 18" id="KW-0413">Isomerase</keyword>
<proteinExistence type="inferred from homology"/>
<dbReference type="PANTHER" id="PTHR21600:SF91">
    <property type="entry name" value="DUAL-SPECIFICITY RNA PSEUDOURIDINE SYNTHASE RLUA"/>
    <property type="match status" value="1"/>
</dbReference>
<feature type="compositionally biased region" description="Basic and acidic residues" evidence="16">
    <location>
        <begin position="118"/>
        <end position="132"/>
    </location>
</feature>
<dbReference type="EC" id="5.4.99.28" evidence="8"/>
<accession>A0A376DAT7</accession>
<evidence type="ECO:0000256" key="9">
    <source>
        <dbReference type="ARBA" id="ARBA00038945"/>
    </source>
</evidence>
<dbReference type="Gene3D" id="3.30.2350.10">
    <property type="entry name" value="Pseudouridine synthase"/>
    <property type="match status" value="1"/>
</dbReference>
<dbReference type="EC" id="5.4.99.29" evidence="9"/>
<dbReference type="GO" id="GO:0000455">
    <property type="term" value="P:enzyme-directed rRNA pseudouridine synthesis"/>
    <property type="evidence" value="ECO:0007669"/>
    <property type="project" value="TreeGrafter"/>
</dbReference>
<evidence type="ECO:0000256" key="5">
    <source>
        <dbReference type="ARBA" id="ARBA00036184"/>
    </source>
</evidence>
<feature type="domain" description="Pseudouridine synthase RsuA/RluA-like" evidence="17">
    <location>
        <begin position="22"/>
        <end position="95"/>
    </location>
</feature>
<dbReference type="AlphaFoldDB" id="A0A376DAT7"/>
<comment type="similarity">
    <text evidence="1">Belongs to the pseudouridine synthase RluA family.</text>
</comment>
<gene>
    <name evidence="18" type="primary">rluA_2</name>
    <name evidence="18" type="ORF">NCTC10767_03832</name>
</gene>
<evidence type="ECO:0000256" key="11">
    <source>
        <dbReference type="ARBA" id="ARBA00041266"/>
    </source>
</evidence>
<dbReference type="SUPFAM" id="SSF55120">
    <property type="entry name" value="Pseudouridine synthase"/>
    <property type="match status" value="1"/>
</dbReference>
<evidence type="ECO:0000256" key="7">
    <source>
        <dbReference type="ARBA" id="ARBA00037305"/>
    </source>
</evidence>
<dbReference type="Pfam" id="PF00849">
    <property type="entry name" value="PseudoU_synth_2"/>
    <property type="match status" value="1"/>
</dbReference>
<evidence type="ECO:0000256" key="8">
    <source>
        <dbReference type="ARBA" id="ARBA00038944"/>
    </source>
</evidence>
<evidence type="ECO:0000313" key="18">
    <source>
        <dbReference type="EMBL" id="STC86111.1"/>
    </source>
</evidence>
<dbReference type="GO" id="GO:0160151">
    <property type="term" value="F:tRNA pseudouridine(32) synthase activity"/>
    <property type="evidence" value="ECO:0007669"/>
    <property type="project" value="UniProtKB-EC"/>
</dbReference>
<dbReference type="InterPro" id="IPR006224">
    <property type="entry name" value="PsdUridine_synth_RluA-like_CS"/>
</dbReference>
<keyword evidence="2" id="KW-0698">rRNA processing</keyword>
<sequence length="132" mass="14789">MGMENYNPPQEPWLVILYQDDHIMVVNKPSGLLSVPGRLEEHKDSVMTRIQRDYPQAESVHRLDMATSGVIVVALTKAAERELKRQFREREPKKTVCGPRLGASIPCGRSGGSAADLRLAKPPETESLLRNR</sequence>
<comment type="function">
    <text evidence="7">Dual specificity enzyme that catalyzes the synthesis of pseudouridine from uracil-746 in 23S ribosomal RNA and from uracil-32 in the anticodon stem and loop of transfer RNAs.</text>
</comment>
<dbReference type="Proteomes" id="UP000254647">
    <property type="component" value="Unassembled WGS sequence"/>
</dbReference>
<evidence type="ECO:0000256" key="13">
    <source>
        <dbReference type="ARBA" id="ARBA00042844"/>
    </source>
</evidence>
<comment type="catalytic activity">
    <reaction evidence="5">
        <text>uridine(32) in tRNA = pseudouridine(32) in tRNA</text>
        <dbReference type="Rhea" id="RHEA:42544"/>
        <dbReference type="Rhea" id="RHEA-COMP:10107"/>
        <dbReference type="Rhea" id="RHEA-COMP:10108"/>
        <dbReference type="ChEBI" id="CHEBI:65314"/>
        <dbReference type="ChEBI" id="CHEBI:65315"/>
        <dbReference type="EC" id="5.4.99.28"/>
    </reaction>
</comment>
<evidence type="ECO:0000256" key="2">
    <source>
        <dbReference type="ARBA" id="ARBA00022552"/>
    </source>
</evidence>
<dbReference type="PANTHER" id="PTHR21600">
    <property type="entry name" value="MITOCHONDRIAL RNA PSEUDOURIDINE SYNTHASE"/>
    <property type="match status" value="1"/>
</dbReference>
<evidence type="ECO:0000256" key="12">
    <source>
        <dbReference type="ARBA" id="ARBA00042372"/>
    </source>
</evidence>
<evidence type="ECO:0000256" key="3">
    <source>
        <dbReference type="ARBA" id="ARBA00022694"/>
    </source>
</evidence>
<evidence type="ECO:0000256" key="10">
    <source>
        <dbReference type="ARBA" id="ARBA00039988"/>
    </source>
</evidence>
<evidence type="ECO:0000256" key="6">
    <source>
        <dbReference type="ARBA" id="ARBA00036916"/>
    </source>
</evidence>
<dbReference type="PROSITE" id="PS01129">
    <property type="entry name" value="PSI_RLU"/>
    <property type="match status" value="1"/>
</dbReference>
<feature type="region of interest" description="Disordered" evidence="16">
    <location>
        <begin position="91"/>
        <end position="132"/>
    </location>
</feature>
<evidence type="ECO:0000313" key="19">
    <source>
        <dbReference type="Proteomes" id="UP000254647"/>
    </source>
</evidence>
<comment type="catalytic activity">
    <reaction evidence="6">
        <text>uridine(746) in 23S rRNA = pseudouridine(746) in 23S rRNA</text>
        <dbReference type="Rhea" id="RHEA:42548"/>
        <dbReference type="Rhea" id="RHEA-COMP:10109"/>
        <dbReference type="Rhea" id="RHEA-COMP:10110"/>
        <dbReference type="ChEBI" id="CHEBI:65314"/>
        <dbReference type="ChEBI" id="CHEBI:65315"/>
        <dbReference type="EC" id="5.4.99.29"/>
    </reaction>
</comment>
<evidence type="ECO:0000256" key="4">
    <source>
        <dbReference type="ARBA" id="ARBA00023235"/>
    </source>
</evidence>
<dbReference type="InterPro" id="IPR050188">
    <property type="entry name" value="RluA_PseudoU_synthase"/>
</dbReference>